<accession>A0A841KZR9</accession>
<evidence type="ECO:0000256" key="1">
    <source>
        <dbReference type="SAM" id="Phobius"/>
    </source>
</evidence>
<feature type="transmembrane region" description="Helical" evidence="1">
    <location>
        <begin position="59"/>
        <end position="77"/>
    </location>
</feature>
<keyword evidence="1" id="KW-1133">Transmembrane helix</keyword>
<proteinExistence type="predicted"/>
<dbReference type="InterPro" id="IPR054200">
    <property type="entry name" value="DUF6905"/>
</dbReference>
<protein>
    <submittedName>
        <fullName evidence="2">Uncharacterized protein</fullName>
    </submittedName>
</protein>
<feature type="transmembrane region" description="Helical" evidence="1">
    <location>
        <begin position="83"/>
        <end position="106"/>
    </location>
</feature>
<keyword evidence="1" id="KW-0472">Membrane</keyword>
<feature type="transmembrane region" description="Helical" evidence="1">
    <location>
        <begin position="30"/>
        <end position="47"/>
    </location>
</feature>
<gene>
    <name evidence="2" type="ORF">HNQ80_005032</name>
</gene>
<dbReference type="AlphaFoldDB" id="A0A841KZR9"/>
<reference evidence="2 3" key="1">
    <citation type="submission" date="2020-08" db="EMBL/GenBank/DDBJ databases">
        <title>Genomic Encyclopedia of Type Strains, Phase IV (KMG-IV): sequencing the most valuable type-strain genomes for metagenomic binning, comparative biology and taxonomic classification.</title>
        <authorList>
            <person name="Goeker M."/>
        </authorList>
    </citation>
    <scope>NUCLEOTIDE SEQUENCE [LARGE SCALE GENOMIC DNA]</scope>
    <source>
        <strain evidence="2 3">DSM 103526</strain>
    </source>
</reference>
<dbReference type="EMBL" id="JACHEN010000052">
    <property type="protein sequence ID" value="MBB6218857.1"/>
    <property type="molecule type" value="Genomic_DNA"/>
</dbReference>
<sequence length="122" mass="12895">MKYVRTTLGYAIAGIFVMSVWGAFAGKYGIAGGWFAGFAIIGSMWFLNHFLGLIDNPGAFVDMALGIGICGTMRDVFMKGTEAAVASMPTLIIVILGGMTGGIVAVMCQKDMAKKEEAKQEA</sequence>
<dbReference type="Proteomes" id="UP000579281">
    <property type="component" value="Unassembled WGS sequence"/>
</dbReference>
<evidence type="ECO:0000313" key="2">
    <source>
        <dbReference type="EMBL" id="MBB6218857.1"/>
    </source>
</evidence>
<evidence type="ECO:0000313" key="3">
    <source>
        <dbReference type="Proteomes" id="UP000579281"/>
    </source>
</evidence>
<dbReference type="Pfam" id="PF21846">
    <property type="entry name" value="DUF6905"/>
    <property type="match status" value="1"/>
</dbReference>
<feature type="transmembrane region" description="Helical" evidence="1">
    <location>
        <begin position="7"/>
        <end position="24"/>
    </location>
</feature>
<organism evidence="2 3">
    <name type="scientific">Anaerosolibacter carboniphilus</name>
    <dbReference type="NCBI Taxonomy" id="1417629"/>
    <lineage>
        <taxon>Bacteria</taxon>
        <taxon>Bacillati</taxon>
        <taxon>Bacillota</taxon>
        <taxon>Clostridia</taxon>
        <taxon>Peptostreptococcales</taxon>
        <taxon>Thermotaleaceae</taxon>
        <taxon>Anaerosolibacter</taxon>
    </lineage>
</organism>
<keyword evidence="1" id="KW-0812">Transmembrane</keyword>
<dbReference type="RefSeq" id="WP_184313716.1">
    <property type="nucleotide sequence ID" value="NZ_JACHEN010000052.1"/>
</dbReference>
<keyword evidence="3" id="KW-1185">Reference proteome</keyword>
<comment type="caution">
    <text evidence="2">The sequence shown here is derived from an EMBL/GenBank/DDBJ whole genome shotgun (WGS) entry which is preliminary data.</text>
</comment>
<name>A0A841KZR9_9FIRM</name>